<name>A0A4V1E103_9RHOB</name>
<keyword evidence="3" id="KW-1185">Reference proteome</keyword>
<sequence length="119" mass="12118">MLNSIPSCKINLMAAAALCGFMAPASPAFADVTVCNAQGRCATVDTCQVTNDGAACATSNNGSVSACHQGGSCYGNVKEVPSDALILKGAEALRFMKKGVSSTTRSVTKPANINTKITK</sequence>
<dbReference type="KEGG" id="pseb:EOK75_12265"/>
<protein>
    <submittedName>
        <fullName evidence="2">Uncharacterized protein</fullName>
    </submittedName>
</protein>
<organism evidence="2 3">
    <name type="scientific">Pseudorhodobacter turbinis</name>
    <dbReference type="NCBI Taxonomy" id="2500533"/>
    <lineage>
        <taxon>Bacteria</taxon>
        <taxon>Pseudomonadati</taxon>
        <taxon>Pseudomonadota</taxon>
        <taxon>Alphaproteobacteria</taxon>
        <taxon>Rhodobacterales</taxon>
        <taxon>Paracoccaceae</taxon>
        <taxon>Pseudorhodobacter</taxon>
    </lineage>
</organism>
<feature type="chain" id="PRO_5020518812" evidence="1">
    <location>
        <begin position="31"/>
        <end position="119"/>
    </location>
</feature>
<evidence type="ECO:0000256" key="1">
    <source>
        <dbReference type="SAM" id="SignalP"/>
    </source>
</evidence>
<keyword evidence="1" id="KW-0732">Signal</keyword>
<proteinExistence type="predicted"/>
<feature type="signal peptide" evidence="1">
    <location>
        <begin position="1"/>
        <end position="30"/>
    </location>
</feature>
<dbReference type="Proteomes" id="UP000298631">
    <property type="component" value="Chromosome"/>
</dbReference>
<dbReference type="EMBL" id="CP039964">
    <property type="protein sequence ID" value="QCO56434.1"/>
    <property type="molecule type" value="Genomic_DNA"/>
</dbReference>
<evidence type="ECO:0000313" key="2">
    <source>
        <dbReference type="EMBL" id="QCO56434.1"/>
    </source>
</evidence>
<dbReference type="RefSeq" id="WP_137194214.1">
    <property type="nucleotide sequence ID" value="NZ_CP039964.1"/>
</dbReference>
<reference evidence="2 3" key="1">
    <citation type="submission" date="2019-05" db="EMBL/GenBank/DDBJ databases">
        <title>Pseudorhodobacter turbinis sp. nov., isolated from the gut of the Korean turban shell.</title>
        <authorList>
            <person name="Jeong Y.-S."/>
            <person name="Kang W.-R."/>
            <person name="Bae J.-W."/>
        </authorList>
    </citation>
    <scope>NUCLEOTIDE SEQUENCE [LARGE SCALE GENOMIC DNA]</scope>
    <source>
        <strain evidence="2 3">S12M18</strain>
    </source>
</reference>
<gene>
    <name evidence="2" type="ORF">EOK75_12265</name>
</gene>
<accession>A0A4V1E103</accession>
<evidence type="ECO:0000313" key="3">
    <source>
        <dbReference type="Proteomes" id="UP000298631"/>
    </source>
</evidence>
<dbReference type="AlphaFoldDB" id="A0A4V1E103"/>